<name>A0ABU6YDC3_9FABA</name>
<feature type="region of interest" description="Disordered" evidence="1">
    <location>
        <begin position="54"/>
        <end position="75"/>
    </location>
</feature>
<evidence type="ECO:0000313" key="3">
    <source>
        <dbReference type="Proteomes" id="UP001341840"/>
    </source>
</evidence>
<organism evidence="2 3">
    <name type="scientific">Stylosanthes scabra</name>
    <dbReference type="NCBI Taxonomy" id="79078"/>
    <lineage>
        <taxon>Eukaryota</taxon>
        <taxon>Viridiplantae</taxon>
        <taxon>Streptophyta</taxon>
        <taxon>Embryophyta</taxon>
        <taxon>Tracheophyta</taxon>
        <taxon>Spermatophyta</taxon>
        <taxon>Magnoliopsida</taxon>
        <taxon>eudicotyledons</taxon>
        <taxon>Gunneridae</taxon>
        <taxon>Pentapetalae</taxon>
        <taxon>rosids</taxon>
        <taxon>fabids</taxon>
        <taxon>Fabales</taxon>
        <taxon>Fabaceae</taxon>
        <taxon>Papilionoideae</taxon>
        <taxon>50 kb inversion clade</taxon>
        <taxon>dalbergioids sensu lato</taxon>
        <taxon>Dalbergieae</taxon>
        <taxon>Pterocarpus clade</taxon>
        <taxon>Stylosanthes</taxon>
    </lineage>
</organism>
<reference evidence="2 3" key="1">
    <citation type="journal article" date="2023" name="Plants (Basel)">
        <title>Bridging the Gap: Combining Genomics and Transcriptomics Approaches to Understand Stylosanthes scabra, an Orphan Legume from the Brazilian Caatinga.</title>
        <authorList>
            <person name="Ferreira-Neto J.R.C."/>
            <person name="da Silva M.D."/>
            <person name="Binneck E."/>
            <person name="de Melo N.F."/>
            <person name="da Silva R.H."/>
            <person name="de Melo A.L.T.M."/>
            <person name="Pandolfi V."/>
            <person name="Bustamante F.O."/>
            <person name="Brasileiro-Vidal A.C."/>
            <person name="Benko-Iseppon A.M."/>
        </authorList>
    </citation>
    <scope>NUCLEOTIDE SEQUENCE [LARGE SCALE GENOMIC DNA]</scope>
    <source>
        <tissue evidence="2">Leaves</tissue>
    </source>
</reference>
<gene>
    <name evidence="2" type="ORF">PIB30_034963</name>
</gene>
<comment type="caution">
    <text evidence="2">The sequence shown here is derived from an EMBL/GenBank/DDBJ whole genome shotgun (WGS) entry which is preliminary data.</text>
</comment>
<feature type="region of interest" description="Disordered" evidence="1">
    <location>
        <begin position="1"/>
        <end position="33"/>
    </location>
</feature>
<dbReference type="EMBL" id="JASCZI010241820">
    <property type="protein sequence ID" value="MED6207350.1"/>
    <property type="molecule type" value="Genomic_DNA"/>
</dbReference>
<accession>A0ABU6YDC3</accession>
<evidence type="ECO:0000256" key="1">
    <source>
        <dbReference type="SAM" id="MobiDB-lite"/>
    </source>
</evidence>
<sequence length="75" mass="8395">MNEKGTRRTQRWRYGSQAEAAQENRKRNRHGLIRSGKATGWKLVLEQVSLSCDGGGTGSEKNEINCSKASTLMRN</sequence>
<keyword evidence="3" id="KW-1185">Reference proteome</keyword>
<proteinExistence type="predicted"/>
<evidence type="ECO:0000313" key="2">
    <source>
        <dbReference type="EMBL" id="MED6207350.1"/>
    </source>
</evidence>
<feature type="compositionally biased region" description="Polar residues" evidence="1">
    <location>
        <begin position="64"/>
        <end position="75"/>
    </location>
</feature>
<dbReference type="Proteomes" id="UP001341840">
    <property type="component" value="Unassembled WGS sequence"/>
</dbReference>
<protein>
    <submittedName>
        <fullName evidence="2">Uncharacterized protein</fullName>
    </submittedName>
</protein>